<reference evidence="1 2" key="1">
    <citation type="submission" date="2018-10" db="EMBL/GenBank/DDBJ databases">
        <title>Pseudomonas zhaodongensis NEAU-ST5-21(T) genome.</title>
        <authorList>
            <person name="Peng J."/>
            <person name="Liu Z.-P."/>
        </authorList>
    </citation>
    <scope>NUCLEOTIDE SEQUENCE [LARGE SCALE GENOMIC DNA]</scope>
    <source>
        <strain evidence="1 2">NEAU-ST5-21</strain>
    </source>
</reference>
<dbReference type="EMBL" id="RFFM01000002">
    <property type="protein sequence ID" value="RMH89910.1"/>
    <property type="molecule type" value="Genomic_DNA"/>
</dbReference>
<proteinExistence type="predicted"/>
<dbReference type="Proteomes" id="UP000269774">
    <property type="component" value="Unassembled WGS sequence"/>
</dbReference>
<dbReference type="AlphaFoldDB" id="A0A3M2HQN4"/>
<comment type="caution">
    <text evidence="1">The sequence shown here is derived from an EMBL/GenBank/DDBJ whole genome shotgun (WGS) entry which is preliminary data.</text>
</comment>
<organism evidence="1 2">
    <name type="scientific">Stutzerimonas zhaodongensis</name>
    <dbReference type="NCBI Taxonomy" id="1176257"/>
    <lineage>
        <taxon>Bacteria</taxon>
        <taxon>Pseudomonadati</taxon>
        <taxon>Pseudomonadota</taxon>
        <taxon>Gammaproteobacteria</taxon>
        <taxon>Pseudomonadales</taxon>
        <taxon>Pseudomonadaceae</taxon>
        <taxon>Stutzerimonas</taxon>
    </lineage>
</organism>
<sequence length="89" mass="9636">MPITFKMASAIVETAFTPLSCRCSHDLSSARIRIYDAATGEPRLLVAGIQMSGFGTAKAVSKLIGELRHELTVVSLYTSLHQPSRLNSD</sequence>
<gene>
    <name evidence="1" type="ORF">EA797_10265</name>
</gene>
<evidence type="ECO:0000313" key="2">
    <source>
        <dbReference type="Proteomes" id="UP000269774"/>
    </source>
</evidence>
<protein>
    <submittedName>
        <fullName evidence="1">DUF1652 domain-containing protein</fullName>
    </submittedName>
</protein>
<accession>A0A3M2HQN4</accession>
<dbReference type="OrthoDB" id="6993535at2"/>
<evidence type="ECO:0000313" key="1">
    <source>
        <dbReference type="EMBL" id="RMH89910.1"/>
    </source>
</evidence>
<dbReference type="InterPro" id="IPR012448">
    <property type="entry name" value="DUF1652"/>
</dbReference>
<dbReference type="Pfam" id="PF07865">
    <property type="entry name" value="DUF1652"/>
    <property type="match status" value="1"/>
</dbReference>
<name>A0A3M2HQN4_9GAMM</name>
<dbReference type="RefSeq" id="WP_122165104.1">
    <property type="nucleotide sequence ID" value="NZ_CP180504.1"/>
</dbReference>
<keyword evidence="2" id="KW-1185">Reference proteome</keyword>